<keyword evidence="2" id="KW-0812">Transmembrane</keyword>
<keyword evidence="4" id="KW-1185">Reference proteome</keyword>
<feature type="transmembrane region" description="Helical" evidence="2">
    <location>
        <begin position="257"/>
        <end position="279"/>
    </location>
</feature>
<reference evidence="3 4" key="1">
    <citation type="submission" date="2020-01" db="EMBL/GenBank/DDBJ databases">
        <authorList>
            <consortium name="DOE Joint Genome Institute"/>
            <person name="Haridas S."/>
            <person name="Albert R."/>
            <person name="Binder M."/>
            <person name="Bloem J."/>
            <person name="Labutti K."/>
            <person name="Salamov A."/>
            <person name="Andreopoulos B."/>
            <person name="Baker S.E."/>
            <person name="Barry K."/>
            <person name="Bills G."/>
            <person name="Bluhm B.H."/>
            <person name="Cannon C."/>
            <person name="Castanera R."/>
            <person name="Culley D.E."/>
            <person name="Daum C."/>
            <person name="Ezra D."/>
            <person name="Gonzalez J.B."/>
            <person name="Henrissat B."/>
            <person name="Kuo A."/>
            <person name="Liang C."/>
            <person name="Lipzen A."/>
            <person name="Lutzoni F."/>
            <person name="Magnuson J."/>
            <person name="Mondo S."/>
            <person name="Nolan M."/>
            <person name="Ohm R."/>
            <person name="Pangilinan J."/>
            <person name="Park H.-J.H."/>
            <person name="Ramirez L."/>
            <person name="Alfaro M."/>
            <person name="Sun H."/>
            <person name="Tritt A."/>
            <person name="Yoshinaga Y."/>
            <person name="Zwiers L.-H.L."/>
            <person name="Turgeon B.G."/>
            <person name="Goodwin S.B."/>
            <person name="Spatafora J.W."/>
            <person name="Crous P.W."/>
            <person name="Grigoriev I.V."/>
        </authorList>
    </citation>
    <scope>NUCLEOTIDE SEQUENCE [LARGE SCALE GENOMIC DNA]</scope>
    <source>
        <strain evidence="3 4">CBS 611.86</strain>
    </source>
</reference>
<feature type="region of interest" description="Disordered" evidence="1">
    <location>
        <begin position="1"/>
        <end position="26"/>
    </location>
</feature>
<keyword evidence="2" id="KW-1133">Transmembrane helix</keyword>
<feature type="transmembrane region" description="Helical" evidence="2">
    <location>
        <begin position="291"/>
        <end position="310"/>
    </location>
</feature>
<keyword evidence="2" id="KW-0472">Membrane</keyword>
<dbReference type="EMBL" id="JAADJZ010000019">
    <property type="protein sequence ID" value="KAF2868329.1"/>
    <property type="molecule type" value="Genomic_DNA"/>
</dbReference>
<comment type="caution">
    <text evidence="3">The sequence shown here is derived from an EMBL/GenBank/DDBJ whole genome shotgun (WGS) entry which is preliminary data.</text>
</comment>
<protein>
    <submittedName>
        <fullName evidence="3">Uncharacterized protein</fullName>
    </submittedName>
</protein>
<evidence type="ECO:0000256" key="1">
    <source>
        <dbReference type="SAM" id="MobiDB-lite"/>
    </source>
</evidence>
<name>A0A7C8I1H6_9PLEO</name>
<evidence type="ECO:0000313" key="3">
    <source>
        <dbReference type="EMBL" id="KAF2868329.1"/>
    </source>
</evidence>
<accession>A0A7C8I1H6</accession>
<evidence type="ECO:0000313" key="4">
    <source>
        <dbReference type="Proteomes" id="UP000481861"/>
    </source>
</evidence>
<gene>
    <name evidence="3" type="ORF">BDV95DRAFT_609816</name>
</gene>
<feature type="compositionally biased region" description="Polar residues" evidence="1">
    <location>
        <begin position="1"/>
        <end position="13"/>
    </location>
</feature>
<dbReference type="OrthoDB" id="3560543at2759"/>
<organism evidence="3 4">
    <name type="scientific">Massariosphaeria phaeospora</name>
    <dbReference type="NCBI Taxonomy" id="100035"/>
    <lineage>
        <taxon>Eukaryota</taxon>
        <taxon>Fungi</taxon>
        <taxon>Dikarya</taxon>
        <taxon>Ascomycota</taxon>
        <taxon>Pezizomycotina</taxon>
        <taxon>Dothideomycetes</taxon>
        <taxon>Pleosporomycetidae</taxon>
        <taxon>Pleosporales</taxon>
        <taxon>Pleosporales incertae sedis</taxon>
        <taxon>Massariosphaeria</taxon>
    </lineage>
</organism>
<dbReference type="Proteomes" id="UP000481861">
    <property type="component" value="Unassembled WGS sequence"/>
</dbReference>
<sequence length="348" mass="39539">MTTDPPRTASPPSSKKGHTERHRSGWPTWTLNRSRYRTVSRATHEDLVALAKAFTIVNRVILEEAQRDCQLESWTRQRPNPYFRVYDLTTLSKVDENGLEATERGVAVTRFDEPTESTSLTHFLYDNAYLTVWKTAIHSMLDSQGNHFGLKWQLAKQHALDILEQRDVAARIYVDIEEELRASGQEWNKICDNIIIKIQTLERFIVVYDAQPLPSPTHQDPRPEPTYDLEPIKYMRRPAKVASAFPQTQDSHYSTTLTAIVFLTTLIAIIPLGFAWSISPSDRGTVDDTDFYLLIQNSIMTFLGIGIGICPSFRRLGSQGLWWSQILGLLGAFFAIATVPVYLNAPVI</sequence>
<proteinExistence type="predicted"/>
<feature type="transmembrane region" description="Helical" evidence="2">
    <location>
        <begin position="322"/>
        <end position="343"/>
    </location>
</feature>
<evidence type="ECO:0000256" key="2">
    <source>
        <dbReference type="SAM" id="Phobius"/>
    </source>
</evidence>
<dbReference type="AlphaFoldDB" id="A0A7C8I1H6"/>